<feature type="transmembrane region" description="Helical" evidence="8">
    <location>
        <begin position="192"/>
        <end position="211"/>
    </location>
</feature>
<comment type="caution">
    <text evidence="10">The sequence shown here is derived from an EMBL/GenBank/DDBJ whole genome shotgun (WGS) entry which is preliminary data.</text>
</comment>
<dbReference type="PROSITE" id="PS00216">
    <property type="entry name" value="SUGAR_TRANSPORT_1"/>
    <property type="match status" value="1"/>
</dbReference>
<dbReference type="PRINTS" id="PR00171">
    <property type="entry name" value="SUGRTRNSPORT"/>
</dbReference>
<dbReference type="InterPro" id="IPR036259">
    <property type="entry name" value="MFS_trans_sf"/>
</dbReference>
<keyword evidence="4 8" id="KW-0812">Transmembrane</keyword>
<dbReference type="GO" id="GO:0016020">
    <property type="term" value="C:membrane"/>
    <property type="evidence" value="ECO:0007669"/>
    <property type="project" value="UniProtKB-SubCell"/>
</dbReference>
<feature type="transmembrane region" description="Helical" evidence="8">
    <location>
        <begin position="30"/>
        <end position="59"/>
    </location>
</feature>
<dbReference type="Proteomes" id="UP000886520">
    <property type="component" value="Chromosome 2"/>
</dbReference>
<comment type="similarity">
    <text evidence="2 7">Belongs to the major facilitator superfamily. Sugar transporter (TC 2.A.1.1) family.</text>
</comment>
<dbReference type="FunFam" id="1.20.1250.20:FF:000121">
    <property type="entry name" value="Probable inositol transporter 2"/>
    <property type="match status" value="1"/>
</dbReference>
<protein>
    <recommendedName>
        <fullName evidence="9">Major facilitator superfamily (MFS) profile domain-containing protein</fullName>
    </recommendedName>
</protein>
<dbReference type="InterPro" id="IPR020846">
    <property type="entry name" value="MFS_dom"/>
</dbReference>
<keyword evidence="11" id="KW-1185">Reference proteome</keyword>
<dbReference type="InterPro" id="IPR050814">
    <property type="entry name" value="Myo-inositol_Transporter"/>
</dbReference>
<feature type="transmembrane region" description="Helical" evidence="8">
    <location>
        <begin position="314"/>
        <end position="337"/>
    </location>
</feature>
<keyword evidence="5 8" id="KW-1133">Transmembrane helix</keyword>
<evidence type="ECO:0000256" key="8">
    <source>
        <dbReference type="SAM" id="Phobius"/>
    </source>
</evidence>
<reference evidence="10" key="1">
    <citation type="submission" date="2021-01" db="EMBL/GenBank/DDBJ databases">
        <title>Adiantum capillus-veneris genome.</title>
        <authorList>
            <person name="Fang Y."/>
            <person name="Liao Q."/>
        </authorList>
    </citation>
    <scope>NUCLEOTIDE SEQUENCE</scope>
    <source>
        <strain evidence="10">H3</strain>
        <tissue evidence="10">Leaf</tissue>
    </source>
</reference>
<dbReference type="OrthoDB" id="6339427at2759"/>
<organism evidence="10 11">
    <name type="scientific">Adiantum capillus-veneris</name>
    <name type="common">Maidenhair fern</name>
    <dbReference type="NCBI Taxonomy" id="13818"/>
    <lineage>
        <taxon>Eukaryota</taxon>
        <taxon>Viridiplantae</taxon>
        <taxon>Streptophyta</taxon>
        <taxon>Embryophyta</taxon>
        <taxon>Tracheophyta</taxon>
        <taxon>Polypodiopsida</taxon>
        <taxon>Polypodiidae</taxon>
        <taxon>Polypodiales</taxon>
        <taxon>Pteridineae</taxon>
        <taxon>Pteridaceae</taxon>
        <taxon>Vittarioideae</taxon>
        <taxon>Adiantum</taxon>
    </lineage>
</organism>
<feature type="transmembrane region" description="Helical" evidence="8">
    <location>
        <begin position="128"/>
        <end position="149"/>
    </location>
</feature>
<feature type="transmembrane region" description="Helical" evidence="8">
    <location>
        <begin position="71"/>
        <end position="91"/>
    </location>
</feature>
<dbReference type="InterPro" id="IPR005829">
    <property type="entry name" value="Sugar_transporter_CS"/>
</dbReference>
<dbReference type="EMBL" id="JABFUD020000003">
    <property type="protein sequence ID" value="KAI5081840.1"/>
    <property type="molecule type" value="Genomic_DNA"/>
</dbReference>
<gene>
    <name evidence="10" type="ORF">GOP47_0001583</name>
</gene>
<dbReference type="PROSITE" id="PS50850">
    <property type="entry name" value="MFS"/>
    <property type="match status" value="1"/>
</dbReference>
<evidence type="ECO:0000256" key="2">
    <source>
        <dbReference type="ARBA" id="ARBA00010992"/>
    </source>
</evidence>
<evidence type="ECO:0000313" key="11">
    <source>
        <dbReference type="Proteomes" id="UP000886520"/>
    </source>
</evidence>
<dbReference type="InterPro" id="IPR005828">
    <property type="entry name" value="MFS_sugar_transport-like"/>
</dbReference>
<feature type="transmembrane region" description="Helical" evidence="8">
    <location>
        <begin position="276"/>
        <end position="299"/>
    </location>
</feature>
<keyword evidence="3 7" id="KW-0813">Transport</keyword>
<dbReference type="GO" id="GO:0022857">
    <property type="term" value="F:transmembrane transporter activity"/>
    <property type="evidence" value="ECO:0007669"/>
    <property type="project" value="InterPro"/>
</dbReference>
<evidence type="ECO:0000313" key="10">
    <source>
        <dbReference type="EMBL" id="KAI5081840.1"/>
    </source>
</evidence>
<evidence type="ECO:0000256" key="4">
    <source>
        <dbReference type="ARBA" id="ARBA00022692"/>
    </source>
</evidence>
<evidence type="ECO:0000256" key="1">
    <source>
        <dbReference type="ARBA" id="ARBA00004141"/>
    </source>
</evidence>
<name>A0A9D4V8J0_ADICA</name>
<feature type="transmembrane region" description="Helical" evidence="8">
    <location>
        <begin position="344"/>
        <end position="366"/>
    </location>
</feature>
<dbReference type="NCBIfam" id="TIGR00879">
    <property type="entry name" value="SP"/>
    <property type="match status" value="1"/>
</dbReference>
<keyword evidence="6 8" id="KW-0472">Membrane</keyword>
<evidence type="ECO:0000256" key="3">
    <source>
        <dbReference type="ARBA" id="ARBA00022448"/>
    </source>
</evidence>
<proteinExistence type="inferred from homology"/>
<accession>A0A9D4V8J0</accession>
<evidence type="ECO:0000256" key="5">
    <source>
        <dbReference type="ARBA" id="ARBA00022989"/>
    </source>
</evidence>
<dbReference type="PANTHER" id="PTHR48020:SF38">
    <property type="entry name" value="INOSITOL TRANSPORTER 2-RELATED"/>
    <property type="match status" value="1"/>
</dbReference>
<dbReference type="PANTHER" id="PTHR48020">
    <property type="entry name" value="PROTON MYO-INOSITOL COTRANSPORTER"/>
    <property type="match status" value="1"/>
</dbReference>
<evidence type="ECO:0000256" key="7">
    <source>
        <dbReference type="RuleBase" id="RU003346"/>
    </source>
</evidence>
<evidence type="ECO:0000256" key="6">
    <source>
        <dbReference type="ARBA" id="ARBA00023136"/>
    </source>
</evidence>
<dbReference type="Pfam" id="PF00083">
    <property type="entry name" value="Sugar_tr"/>
    <property type="match status" value="1"/>
</dbReference>
<comment type="subcellular location">
    <subcellularLocation>
        <location evidence="1">Membrane</location>
        <topology evidence="1">Multi-pass membrane protein</topology>
    </subcellularLocation>
</comment>
<sequence>MEMGLEKGTHNVEIWKDMSALWKDLMGNRYLLLLTFAAGLGGLLFGYDTGVISGALLYIRDDFKSVDKSKFLQETIVSMAIAGAIFGAGVGGWINDKFGRKPALLAADVLFLIGAVLMAIAPHPSVLIVGRVFVGLGVGAASMTAPLYIAEASPARYRGALVTANVLFITSGQFFSYAINLGFTKAPGTWRWMLGIAGLPAAVQFVLMIFLPESPRWLYRHEKVEEARQILRKIYSEHEVQKEIEELKHSIEEEIRENGSVKVTYMDLFQRKDIRFALIAGVGLQVFQQFVGINTVMYYSPSIVQMAGYASNRVALLLSLVVAGANALGTIAGMYLIERAGRRPLVISSLGGVVIALAVLTGAFHATSNDAPSISRSLSLQNSSYICPDYVTTNFSTAWDCGDCLKSQCGFCAAQMDQNLPGACLFSNKTIGDFCREESRAWFTQGCPSHYGWLALIGLALYIVCFSPVLALVFVYFFVPETRGLSFEEVENMWKRRAGIEVPTKGLPSDL</sequence>
<feature type="transmembrane region" description="Helical" evidence="8">
    <location>
        <begin position="451"/>
        <end position="479"/>
    </location>
</feature>
<dbReference type="PROSITE" id="PS00217">
    <property type="entry name" value="SUGAR_TRANSPORT_2"/>
    <property type="match status" value="1"/>
</dbReference>
<dbReference type="AlphaFoldDB" id="A0A9D4V8J0"/>
<dbReference type="InterPro" id="IPR003663">
    <property type="entry name" value="Sugar/inositol_transpt"/>
</dbReference>
<dbReference type="SUPFAM" id="SSF103473">
    <property type="entry name" value="MFS general substrate transporter"/>
    <property type="match status" value="1"/>
</dbReference>
<dbReference type="Gene3D" id="1.20.1250.20">
    <property type="entry name" value="MFS general substrate transporter like domains"/>
    <property type="match status" value="2"/>
</dbReference>
<evidence type="ECO:0000259" key="9">
    <source>
        <dbReference type="PROSITE" id="PS50850"/>
    </source>
</evidence>
<feature type="transmembrane region" description="Helical" evidence="8">
    <location>
        <begin position="161"/>
        <end position="180"/>
    </location>
</feature>
<feature type="transmembrane region" description="Helical" evidence="8">
    <location>
        <begin position="103"/>
        <end position="122"/>
    </location>
</feature>
<feature type="domain" description="Major facilitator superfamily (MFS) profile" evidence="9">
    <location>
        <begin position="34"/>
        <end position="511"/>
    </location>
</feature>